<dbReference type="PROSITE" id="PS50011">
    <property type="entry name" value="PROTEIN_KINASE_DOM"/>
    <property type="match status" value="1"/>
</dbReference>
<feature type="domain" description="Protein kinase" evidence="5">
    <location>
        <begin position="183"/>
        <end position="439"/>
    </location>
</feature>
<dbReference type="CDD" id="cd14014">
    <property type="entry name" value="STKc_PknB_like"/>
    <property type="match status" value="1"/>
</dbReference>
<name>A0A5C6CK23_9BACT</name>
<comment type="caution">
    <text evidence="6">The sequence shown here is derived from an EMBL/GenBank/DDBJ whole genome shotgun (WGS) entry which is preliminary data.</text>
</comment>
<dbReference type="SUPFAM" id="SSF50998">
    <property type="entry name" value="Quinoprotein alcohol dehydrogenase-like"/>
    <property type="match status" value="1"/>
</dbReference>
<reference evidence="6 7" key="1">
    <citation type="submission" date="2019-02" db="EMBL/GenBank/DDBJ databases">
        <title>Deep-cultivation of Planctomycetes and their phenomic and genomic characterization uncovers novel biology.</title>
        <authorList>
            <person name="Wiegand S."/>
            <person name="Jogler M."/>
            <person name="Boedeker C."/>
            <person name="Pinto D."/>
            <person name="Vollmers J."/>
            <person name="Rivas-Marin E."/>
            <person name="Kohn T."/>
            <person name="Peeters S.H."/>
            <person name="Heuer A."/>
            <person name="Rast P."/>
            <person name="Oberbeckmann S."/>
            <person name="Bunk B."/>
            <person name="Jeske O."/>
            <person name="Meyerdierks A."/>
            <person name="Storesund J.E."/>
            <person name="Kallscheuer N."/>
            <person name="Luecker S."/>
            <person name="Lage O.M."/>
            <person name="Pohl T."/>
            <person name="Merkel B.J."/>
            <person name="Hornburger P."/>
            <person name="Mueller R.-W."/>
            <person name="Bruemmer F."/>
            <person name="Labrenz M."/>
            <person name="Spormann A.M."/>
            <person name="Op Den Camp H."/>
            <person name="Overmann J."/>
            <person name="Amann R."/>
            <person name="Jetten M.S.M."/>
            <person name="Mascher T."/>
            <person name="Medema M.H."/>
            <person name="Devos D.P."/>
            <person name="Kaster A.-K."/>
            <person name="Ovreas L."/>
            <person name="Rohde M."/>
            <person name="Galperin M.Y."/>
            <person name="Jogler C."/>
        </authorList>
    </citation>
    <scope>NUCLEOTIDE SEQUENCE [LARGE SCALE GENOMIC DNA]</scope>
    <source>
        <strain evidence="6 7">Pla52o</strain>
    </source>
</reference>
<feature type="repeat" description="WD" evidence="3">
    <location>
        <begin position="964"/>
        <end position="996"/>
    </location>
</feature>
<evidence type="ECO:0000256" key="2">
    <source>
        <dbReference type="ARBA" id="ARBA00022737"/>
    </source>
</evidence>
<protein>
    <submittedName>
        <fullName evidence="6">Serine/threonine-protein kinase PknD</fullName>
        <ecNumber evidence="6">2.7.11.1</ecNumber>
    </submittedName>
</protein>
<keyword evidence="6" id="KW-0418">Kinase</keyword>
<keyword evidence="1 3" id="KW-0853">WD repeat</keyword>
<dbReference type="InterPro" id="IPR015943">
    <property type="entry name" value="WD40/YVTN_repeat-like_dom_sf"/>
</dbReference>
<dbReference type="SUPFAM" id="SSF56112">
    <property type="entry name" value="Protein kinase-like (PK-like)"/>
    <property type="match status" value="1"/>
</dbReference>
<evidence type="ECO:0000313" key="7">
    <source>
        <dbReference type="Proteomes" id="UP000316304"/>
    </source>
</evidence>
<feature type="repeat" description="WD" evidence="3">
    <location>
        <begin position="898"/>
        <end position="939"/>
    </location>
</feature>
<dbReference type="InterPro" id="IPR000719">
    <property type="entry name" value="Prot_kinase_dom"/>
</dbReference>
<sequence>MAYVSKNWIGNFVLNCSRCSADYSEQGLDNGRCRNCGHVVSWSATAVPNSAIAWPTDDSSVPIGDISETPREAHETLDGFGEPDPVKGEPEQVDPDSEKLETESEDAATVRALDATIALDSNAVKQTPSAIVQKQWATLAPEGKEISATIMTNSTEVGMSDHLVIPRRSVRNSDEALGKRTDYELIEVIGQGGEGIVHAARQASIDRTVALKMIRSGLGEAAHARDKFLSEAVVTGDLEHPNIVPIYDLGTTNDGSPFYVMKRIEGTPWSEVIGRKSLMENLSILMRTADAVALAHSRGVVHRDLKPENIMLGGFGEVLLTDWGIALCTEQFAKRSSVVILQGLGGTPAYMAPEMATGPIEAIGPAADVYLLGAMLYEIVSGHPPHHADTVMGCLHAASRNEIQPTDVKGELIEIARRAMATDPRSRHESVKDFQESIAAYQSHSESVLLANQARQDLQKARRDGSYKDYAAALFGFQKAVELWTGNQDAQKALSSTASFYADAALQKGDLDLALSLLDPNASQHDKLRKKIIAAQAERNARLRRLQTMRYVAAGLLFAILGGGSYAILRVMAAKQVAESEGYRATVAAANAKHEAKQAELQRVAAVEATELAIAREMEAKLAREQAEAAAQEAHEQRGRSEKARREADAALRRAEVASYTSNISLAVSSIANNAFSDALGILSEQRDNPQTTPLRHWEWGRLMYLCSGGDPDAAQGAAVTTLPTEAEAMAVAVSPDRRRIAAPDMAGSIFRWRRDDDDPDGPWMMSPTIPGSVPVNDVVYSNDGLRLASAGDDGIIRIYQLDNLDAPALQLEGHRMAVLSLAVSPTVGSNLLASASADRTIRLWNIETGTLVRTLVGHTAEVWSVAFSAQADRLVTASQDFTARVWSVRTGLELQRFREHSEPVFCAAFSPDGKSVTSGGYDKRLLVWKADRFEPVQATLVDEVIKRLDPNAKAKPKQAFRVLAGHSGGIRDVQYSADGQLIISASRDNTLRVWDADPSTQATGVRQQLRSALQGAVAEDQPLKTLRGHGGWVTSGQFLSPSTVVSSAYDRSVKIWSLLRYEPTISLASIDRPVLSGTYSPDGRNVVLALDDGTAGVWDTVSGKRTSQLQEGHDFLATTAAFLPGADRLVTVAGDDTTRLWDVQHGAEVWSVGGTGRRGLLALSPNGNQILTGSSDGKVAQLFEVETGRKIRQLGVDQFAALASQYPDATRRELESQIPDITAVSFAPRGGLIATADSFGVCRLWAESQDEPKVVFRGHDAAVTCLQWLPNADVLVTASADSSVAFWDASSGEELPGPRLQHDDSVSLLTVSDDGTHALCVAADGAGGQRLYYWDLMNRTLIARYPDAASRGNASTKEASEKMAINSIAFSPQGDMALVATFEINTSRYQIRQWDFNSGSFDPINEGTLKTGTVFSAVYAQAAAQAILTVGGNGARFWDKEGGQELMNYRPHGSILSVDYAPDGDRIATTGSDRSIKIWKHDEAKGQWISEAKLIGKHVGPINIAKFCQASGDTMLVSGGDDGLAIVWQFSETNHWQPAHTLRGHTAAIHAIAASPDNRWLATASADQTIRLWDLKTNQSVAQLHEHRGEVLAITFSSDSNRLLSGGSDNRAILWDVMTHQPLTQLVGHSAAINAVAFSPDGARVVTCGQDNTLKLWDTSDAALTNSNSGNELLSLSAHDREITAVEFSPDGRQLLSTGLDGKALLYNSVEIR</sequence>
<dbReference type="SMART" id="SM00320">
    <property type="entry name" value="WD40"/>
    <property type="match status" value="21"/>
</dbReference>
<feature type="repeat" description="WD" evidence="3">
    <location>
        <begin position="1585"/>
        <end position="1626"/>
    </location>
</feature>
<evidence type="ECO:0000256" key="4">
    <source>
        <dbReference type="SAM" id="MobiDB-lite"/>
    </source>
</evidence>
<dbReference type="Pfam" id="PF00400">
    <property type="entry name" value="WD40"/>
    <property type="match status" value="12"/>
</dbReference>
<dbReference type="PROSITE" id="PS50294">
    <property type="entry name" value="WD_REPEATS_REGION"/>
    <property type="match status" value="11"/>
</dbReference>
<keyword evidence="6" id="KW-0808">Transferase</keyword>
<dbReference type="Proteomes" id="UP000316304">
    <property type="component" value="Unassembled WGS sequence"/>
</dbReference>
<dbReference type="InterPro" id="IPR036322">
    <property type="entry name" value="WD40_repeat_dom_sf"/>
</dbReference>
<dbReference type="InterPro" id="IPR001680">
    <property type="entry name" value="WD40_rpt"/>
</dbReference>
<dbReference type="PROSITE" id="PS00108">
    <property type="entry name" value="PROTEIN_KINASE_ST"/>
    <property type="match status" value="1"/>
</dbReference>
<dbReference type="InterPro" id="IPR050349">
    <property type="entry name" value="WD_LIS1/nudF_dynein_reg"/>
</dbReference>
<feature type="repeat" description="WD" evidence="3">
    <location>
        <begin position="1677"/>
        <end position="1714"/>
    </location>
</feature>
<dbReference type="GO" id="GO:0005524">
    <property type="term" value="F:ATP binding"/>
    <property type="evidence" value="ECO:0007669"/>
    <property type="project" value="InterPro"/>
</dbReference>
<dbReference type="EMBL" id="SJPT01000004">
    <property type="protein sequence ID" value="TWU23456.1"/>
    <property type="molecule type" value="Genomic_DNA"/>
</dbReference>
<dbReference type="InterPro" id="IPR011047">
    <property type="entry name" value="Quinoprotein_ADH-like_sf"/>
</dbReference>
<feature type="repeat" description="WD" evidence="3">
    <location>
        <begin position="1627"/>
        <end position="1668"/>
    </location>
</feature>
<feature type="repeat" description="WD" evidence="3">
    <location>
        <begin position="812"/>
        <end position="855"/>
    </location>
</feature>
<feature type="repeat" description="WD" evidence="3">
    <location>
        <begin position="1027"/>
        <end position="1059"/>
    </location>
</feature>
<dbReference type="SUPFAM" id="SSF50978">
    <property type="entry name" value="WD40 repeat-like"/>
    <property type="match status" value="2"/>
</dbReference>
<dbReference type="CDD" id="cd00200">
    <property type="entry name" value="WD40"/>
    <property type="match status" value="2"/>
</dbReference>
<evidence type="ECO:0000259" key="5">
    <source>
        <dbReference type="PROSITE" id="PS50011"/>
    </source>
</evidence>
<feature type="repeat" description="WD" evidence="3">
    <location>
        <begin position="1111"/>
        <end position="1152"/>
    </location>
</feature>
<feature type="repeat" description="WD" evidence="3">
    <location>
        <begin position="1456"/>
        <end position="1481"/>
    </location>
</feature>
<dbReference type="GO" id="GO:0004674">
    <property type="term" value="F:protein serine/threonine kinase activity"/>
    <property type="evidence" value="ECO:0007669"/>
    <property type="project" value="UniProtKB-EC"/>
</dbReference>
<feature type="region of interest" description="Disordered" evidence="4">
    <location>
        <begin position="72"/>
        <end position="107"/>
    </location>
</feature>
<feature type="region of interest" description="Disordered" evidence="4">
    <location>
        <begin position="625"/>
        <end position="647"/>
    </location>
</feature>
<feature type="repeat" description="WD" evidence="3">
    <location>
        <begin position="1068"/>
        <end position="1109"/>
    </location>
</feature>
<feature type="repeat" description="WD" evidence="3">
    <location>
        <begin position="856"/>
        <end position="897"/>
    </location>
</feature>
<dbReference type="InterPro" id="IPR008271">
    <property type="entry name" value="Ser/Thr_kinase_AS"/>
</dbReference>
<gene>
    <name evidence="6" type="primary">pknD_1</name>
    <name evidence="6" type="ORF">Pla52o_29920</name>
</gene>
<dbReference type="Gene3D" id="1.10.510.10">
    <property type="entry name" value="Transferase(Phosphotransferase) domain 1"/>
    <property type="match status" value="1"/>
</dbReference>
<feature type="repeat" description="WD" evidence="3">
    <location>
        <begin position="1257"/>
        <end position="1298"/>
    </location>
</feature>
<dbReference type="EC" id="2.7.11.1" evidence="6"/>
<accession>A0A5C6CK23</accession>
<dbReference type="Gene3D" id="3.30.200.20">
    <property type="entry name" value="Phosphorylase Kinase, domain 1"/>
    <property type="match status" value="1"/>
</dbReference>
<dbReference type="InterPro" id="IPR011009">
    <property type="entry name" value="Kinase-like_dom_sf"/>
</dbReference>
<evidence type="ECO:0000313" key="6">
    <source>
        <dbReference type="EMBL" id="TWU23456.1"/>
    </source>
</evidence>
<dbReference type="Pfam" id="PF00069">
    <property type="entry name" value="Pkinase"/>
    <property type="match status" value="1"/>
</dbReference>
<proteinExistence type="predicted"/>
<dbReference type="InterPro" id="IPR019775">
    <property type="entry name" value="WD40_repeat_CS"/>
</dbReference>
<dbReference type="InterPro" id="IPR020472">
    <property type="entry name" value="WD40_PAC1"/>
</dbReference>
<dbReference type="PROSITE" id="PS00678">
    <property type="entry name" value="WD_REPEATS_1"/>
    <property type="match status" value="5"/>
</dbReference>
<evidence type="ECO:0000256" key="1">
    <source>
        <dbReference type="ARBA" id="ARBA00022574"/>
    </source>
</evidence>
<dbReference type="SMART" id="SM00220">
    <property type="entry name" value="S_TKc"/>
    <property type="match status" value="1"/>
</dbReference>
<dbReference type="PANTHER" id="PTHR44129">
    <property type="entry name" value="WD REPEAT-CONTAINING PROTEIN POP1"/>
    <property type="match status" value="1"/>
</dbReference>
<organism evidence="6 7">
    <name type="scientific">Novipirellula galeiformis</name>
    <dbReference type="NCBI Taxonomy" id="2528004"/>
    <lineage>
        <taxon>Bacteria</taxon>
        <taxon>Pseudomonadati</taxon>
        <taxon>Planctomycetota</taxon>
        <taxon>Planctomycetia</taxon>
        <taxon>Pirellulales</taxon>
        <taxon>Pirellulaceae</taxon>
        <taxon>Novipirellula</taxon>
    </lineage>
</organism>
<dbReference type="PRINTS" id="PR00320">
    <property type="entry name" value="GPROTEINBRPT"/>
</dbReference>
<keyword evidence="2" id="KW-0677">Repeat</keyword>
<evidence type="ECO:0000256" key="3">
    <source>
        <dbReference type="PROSITE-ProRule" id="PRU00221"/>
    </source>
</evidence>
<dbReference type="OrthoDB" id="9765809at2"/>
<keyword evidence="7" id="KW-1185">Reference proteome</keyword>
<feature type="repeat" description="WD" evidence="3">
    <location>
        <begin position="1543"/>
        <end position="1584"/>
    </location>
</feature>
<dbReference type="PROSITE" id="PS50082">
    <property type="entry name" value="WD_REPEATS_2"/>
    <property type="match status" value="13"/>
</dbReference>
<dbReference type="Gene3D" id="2.130.10.10">
    <property type="entry name" value="YVTN repeat-like/Quinoprotein amine dehydrogenase"/>
    <property type="match status" value="8"/>
</dbReference>
<feature type="compositionally biased region" description="Basic and acidic residues" evidence="4">
    <location>
        <begin position="84"/>
        <end position="102"/>
    </location>
</feature>